<dbReference type="CDD" id="cd20404">
    <property type="entry name" value="Tudor_Agenet_AtEML-like"/>
    <property type="match status" value="1"/>
</dbReference>
<keyword evidence="6" id="KW-0539">Nucleus</keyword>
<evidence type="ECO:0000256" key="1">
    <source>
        <dbReference type="ARBA" id="ARBA00004123"/>
    </source>
</evidence>
<gene>
    <name evidence="10" type="primary">LOC113708179</name>
</gene>
<evidence type="ECO:0000256" key="6">
    <source>
        <dbReference type="ARBA" id="ARBA00023242"/>
    </source>
</evidence>
<dbReference type="PANTHER" id="PTHR12663">
    <property type="entry name" value="ANDROGEN INDUCED INHIBITOR OF PROLIFERATION AS3 / PDS5-RELATED"/>
    <property type="match status" value="1"/>
</dbReference>
<dbReference type="PANTHER" id="PTHR12663:SF69">
    <property type="entry name" value="SISTER CHROMATID COHESION PROTEIN PDS5 HOMOLOG E"/>
    <property type="match status" value="1"/>
</dbReference>
<dbReference type="Pfam" id="PF20168">
    <property type="entry name" value="PDS5"/>
    <property type="match status" value="1"/>
</dbReference>
<evidence type="ECO:0000256" key="8">
    <source>
        <dbReference type="SAM" id="MobiDB-lite"/>
    </source>
</evidence>
<evidence type="ECO:0000256" key="5">
    <source>
        <dbReference type="ARBA" id="ARBA00023204"/>
    </source>
</evidence>
<organism evidence="9 10">
    <name type="scientific">Coffea arabica</name>
    <name type="common">Arabian coffee</name>
    <dbReference type="NCBI Taxonomy" id="13443"/>
    <lineage>
        <taxon>Eukaryota</taxon>
        <taxon>Viridiplantae</taxon>
        <taxon>Streptophyta</taxon>
        <taxon>Embryophyta</taxon>
        <taxon>Tracheophyta</taxon>
        <taxon>Spermatophyta</taxon>
        <taxon>Magnoliopsida</taxon>
        <taxon>eudicotyledons</taxon>
        <taxon>Gunneridae</taxon>
        <taxon>Pentapetalae</taxon>
        <taxon>asterids</taxon>
        <taxon>lamiids</taxon>
        <taxon>Gentianales</taxon>
        <taxon>Rubiaceae</taxon>
        <taxon>Ixoroideae</taxon>
        <taxon>Gardenieae complex</taxon>
        <taxon>Bertiereae - Coffeeae clade</taxon>
        <taxon>Coffeeae</taxon>
        <taxon>Coffea</taxon>
    </lineage>
</organism>
<reference evidence="10" key="1">
    <citation type="submission" date="2025-08" db="UniProtKB">
        <authorList>
            <consortium name="RefSeq"/>
        </authorList>
    </citation>
    <scope>IDENTIFICATION</scope>
    <source>
        <tissue evidence="10">Leaves</tissue>
    </source>
</reference>
<evidence type="ECO:0000256" key="7">
    <source>
        <dbReference type="ARBA" id="ARBA00023306"/>
    </source>
</evidence>
<evidence type="ECO:0000313" key="9">
    <source>
        <dbReference type="Proteomes" id="UP001652660"/>
    </source>
</evidence>
<evidence type="ECO:0000313" key="10">
    <source>
        <dbReference type="RefSeq" id="XP_071921037.1"/>
    </source>
</evidence>
<evidence type="ECO:0000256" key="4">
    <source>
        <dbReference type="ARBA" id="ARBA00022776"/>
    </source>
</evidence>
<dbReference type="Proteomes" id="UP001652660">
    <property type="component" value="Chromosome 9c"/>
</dbReference>
<sequence length="716" mass="79656">MDVNGLGVLDSVKELQLQSQLIEAGVKLLVPSSSADDLLAALDKVEDLLSIVGQDPSSLIQDGLLPSMMALISDRLLRHPNTDVRISVMSCICEVLRISAPHQPYENERMKDIFRLTLAAFEKLSLFSGRCYAKALHILEIVAKVRCCIILLDIGCDSLVTNIFEVLLSTIKFNHPQAVFSYMEDIMTWLLDESDDIPLGLLKPLLASVKKENQITSPVSSWLGEKVLKNCSTKVRPYLMNAVKLMRLDINDYADIVASLCRDMPAGDNVVMVEAEAYASFVVPAEAELCGSLLHDGTSLQIDDDDSRSKDEIEQTKSMAKESVAAETLESGGEIQARAGVGIVPSSMGRESKSLVEREKDYEHSGMTGSPNSLEMPYKRKNHGKVSSLPHSLSAEESSFHLEPEKESEPSYFQPRTARFNSTPPPISPDPSDVGKSLQRRGRSKKKGNMANHDSDLDGRFQGFDGHLRIGSSRTKHAEENPVRYSRRKKSAVKNNMERTAGVKNVVIKTEKDIHSDSEEQPLIIYKLKDGRKGAEDKKALKSEVSKKPRIAKEYGEELVGSRIKVWWPMDSQFYEGVIASFDPSKKKHMVIIFAKMAYLFTIAIIQLSKSSCTLGLLHPVLYVDGDQEILDLKKERWFLLDDQEKKGSLTSSDAAAVRSRTRGRKRGRKSAARSALDILHIKTEIEVLAKDDEESKDEEENLRSETLTDASKSSN</sequence>
<dbReference type="InterPro" id="IPR039776">
    <property type="entry name" value="Pds5"/>
</dbReference>
<keyword evidence="2" id="KW-0132">Cell division</keyword>
<feature type="region of interest" description="Disordered" evidence="8">
    <location>
        <begin position="652"/>
        <end position="674"/>
    </location>
</feature>
<feature type="compositionally biased region" description="Basic and acidic residues" evidence="8">
    <location>
        <begin position="398"/>
        <end position="409"/>
    </location>
</feature>
<protein>
    <submittedName>
        <fullName evidence="10">Sister chromatid cohesion protein PDS5 homolog D-like isoform X1</fullName>
    </submittedName>
</protein>
<feature type="region of interest" description="Disordered" evidence="8">
    <location>
        <begin position="346"/>
        <end position="485"/>
    </location>
</feature>
<keyword evidence="3" id="KW-0227">DNA damage</keyword>
<accession>A0ABM4VNG0</accession>
<feature type="compositionally biased region" description="Basic residues" evidence="8">
    <location>
        <begin position="660"/>
        <end position="672"/>
    </location>
</feature>
<evidence type="ECO:0000256" key="3">
    <source>
        <dbReference type="ARBA" id="ARBA00022763"/>
    </source>
</evidence>
<dbReference type="RefSeq" id="XP_071921037.1">
    <property type="nucleotide sequence ID" value="XM_072064936.1"/>
</dbReference>
<keyword evidence="7" id="KW-0131">Cell cycle</keyword>
<dbReference type="InterPro" id="IPR016024">
    <property type="entry name" value="ARM-type_fold"/>
</dbReference>
<feature type="compositionally biased region" description="Acidic residues" evidence="8">
    <location>
        <begin position="692"/>
        <end position="701"/>
    </location>
</feature>
<feature type="compositionally biased region" description="Polar residues" evidence="8">
    <location>
        <begin position="705"/>
        <end position="716"/>
    </location>
</feature>
<feature type="region of interest" description="Disordered" evidence="8">
    <location>
        <begin position="691"/>
        <end position="716"/>
    </location>
</feature>
<keyword evidence="4" id="KW-0498">Mitosis</keyword>
<feature type="compositionally biased region" description="Basic residues" evidence="8">
    <location>
        <begin position="438"/>
        <end position="448"/>
    </location>
</feature>
<name>A0ABM4VNG0_COFAR</name>
<dbReference type="SUPFAM" id="SSF48371">
    <property type="entry name" value="ARM repeat"/>
    <property type="match status" value="1"/>
</dbReference>
<proteinExistence type="predicted"/>
<keyword evidence="5" id="KW-0234">DNA repair</keyword>
<dbReference type="GeneID" id="113708179"/>
<keyword evidence="9" id="KW-1185">Reference proteome</keyword>
<comment type="subcellular location">
    <subcellularLocation>
        <location evidence="1">Nucleus</location>
    </subcellularLocation>
</comment>
<feature type="compositionally biased region" description="Basic and acidic residues" evidence="8">
    <location>
        <begin position="350"/>
        <end position="364"/>
    </location>
</feature>
<evidence type="ECO:0000256" key="2">
    <source>
        <dbReference type="ARBA" id="ARBA00022618"/>
    </source>
</evidence>
<dbReference type="Gene3D" id="2.30.30.140">
    <property type="match status" value="1"/>
</dbReference>